<dbReference type="HOGENOM" id="CLU_2551215_0_0_10"/>
<evidence type="ECO:0000313" key="2">
    <source>
        <dbReference type="Proteomes" id="UP000005974"/>
    </source>
</evidence>
<dbReference type="EMBL" id="AGXJ01000034">
    <property type="protein sequence ID" value="EIY34700.1"/>
    <property type="molecule type" value="Genomic_DNA"/>
</dbReference>
<name>I8W7U0_9BACT</name>
<proteinExistence type="predicted"/>
<dbReference type="AlphaFoldDB" id="I8W7U0"/>
<gene>
    <name evidence="1" type="ORF">HMPREF1064_02148</name>
</gene>
<keyword evidence="2" id="KW-1185">Reference proteome</keyword>
<protein>
    <submittedName>
        <fullName evidence="1">Uncharacterized protein</fullName>
    </submittedName>
</protein>
<sequence length="82" mass="9477">MGSLEEIYWNMAKKQWKVGTHYAIMPSCDGNYLINNTLYMSASSLCSHNMPSCSHIIFMCSYLYLIVCQKDKLFIVVSVTYF</sequence>
<evidence type="ECO:0000313" key="1">
    <source>
        <dbReference type="EMBL" id="EIY34700.1"/>
    </source>
</evidence>
<reference evidence="1 2" key="1">
    <citation type="submission" date="2012-02" db="EMBL/GenBank/DDBJ databases">
        <title>The Genome Sequence of Bacteroides dorei CL02T12C06.</title>
        <authorList>
            <consortium name="The Broad Institute Genome Sequencing Platform"/>
            <person name="Earl A."/>
            <person name="Ward D."/>
            <person name="Feldgarden M."/>
            <person name="Gevers D."/>
            <person name="Zitomersky N.L."/>
            <person name="Coyne M.J."/>
            <person name="Comstock L.E."/>
            <person name="Young S.K."/>
            <person name="Zeng Q."/>
            <person name="Gargeya S."/>
            <person name="Fitzgerald M."/>
            <person name="Haas B."/>
            <person name="Abouelleil A."/>
            <person name="Alvarado L."/>
            <person name="Arachchi H.M."/>
            <person name="Berlin A."/>
            <person name="Chapman S.B."/>
            <person name="Gearin G."/>
            <person name="Goldberg J."/>
            <person name="Griggs A."/>
            <person name="Gujja S."/>
            <person name="Hansen M."/>
            <person name="Heiman D."/>
            <person name="Howarth C."/>
            <person name="Larimer J."/>
            <person name="Lui A."/>
            <person name="MacDonald P.J.P."/>
            <person name="McCowen C."/>
            <person name="Montmayeur A."/>
            <person name="Murphy C."/>
            <person name="Neiman D."/>
            <person name="Pearson M."/>
            <person name="Priest M."/>
            <person name="Roberts A."/>
            <person name="Saif S."/>
            <person name="Shea T."/>
            <person name="Sisk P."/>
            <person name="Stolte C."/>
            <person name="Sykes S."/>
            <person name="Wortman J."/>
            <person name="Nusbaum C."/>
            <person name="Birren B."/>
        </authorList>
    </citation>
    <scope>NUCLEOTIDE SEQUENCE [LARGE SCALE GENOMIC DNA]</scope>
    <source>
        <strain evidence="1 2">CL02T12C06</strain>
    </source>
</reference>
<dbReference type="Proteomes" id="UP000005974">
    <property type="component" value="Unassembled WGS sequence"/>
</dbReference>
<organism evidence="1 2">
    <name type="scientific">Phocaeicola dorei CL02T12C06</name>
    <dbReference type="NCBI Taxonomy" id="997876"/>
    <lineage>
        <taxon>Bacteria</taxon>
        <taxon>Pseudomonadati</taxon>
        <taxon>Bacteroidota</taxon>
        <taxon>Bacteroidia</taxon>
        <taxon>Bacteroidales</taxon>
        <taxon>Bacteroidaceae</taxon>
        <taxon>Phocaeicola</taxon>
    </lineage>
</organism>
<accession>I8W7U0</accession>
<comment type="caution">
    <text evidence="1">The sequence shown here is derived from an EMBL/GenBank/DDBJ whole genome shotgun (WGS) entry which is preliminary data.</text>
</comment>